<organism evidence="2 3">
    <name type="scientific">Bradyrhizobium sediminis</name>
    <dbReference type="NCBI Taxonomy" id="2840469"/>
    <lineage>
        <taxon>Bacteria</taxon>
        <taxon>Pseudomonadati</taxon>
        <taxon>Pseudomonadota</taxon>
        <taxon>Alphaproteobacteria</taxon>
        <taxon>Hyphomicrobiales</taxon>
        <taxon>Nitrobacteraceae</taxon>
        <taxon>Bradyrhizobium</taxon>
    </lineage>
</organism>
<dbReference type="AlphaFoldDB" id="A0A975RYA8"/>
<sequence>MPVIAMTREMGSGGREVAQRVADKLGLTIVLHHMVEHDLAEHLEVRESAVHHLLEGGATLFDRLQIGSKRLAHYTAEEILDLANRGNVMIRGWGACVVLRGVPHVVRVRVCAPMEVRERAVMLRHGTEDRSAARREIERNDAAHRITLHSTYGVDREDSALYDLVLNTERSSIETCAKLVCDLVESPEFGETETSRAILNDKALEAHVRIKLRERFGLGTGVSGVEATADGGKIVLTGMAIHSTLVNDASKLAGAVSGVRAVENHMVVVRGPRALT</sequence>
<evidence type="ECO:0000259" key="1">
    <source>
        <dbReference type="PROSITE" id="PS50914"/>
    </source>
</evidence>
<gene>
    <name evidence="2" type="ORF">KMZ93_04765</name>
</gene>
<protein>
    <submittedName>
        <fullName evidence="2">Cytidylate kinase family protein</fullName>
    </submittedName>
</protein>
<reference evidence="2 3" key="1">
    <citation type="submission" date="2021-06" db="EMBL/GenBank/DDBJ databases">
        <title>Bradyrhizobium sp. S2-11-4 Genome sequencing.</title>
        <authorList>
            <person name="Jin L."/>
        </authorList>
    </citation>
    <scope>NUCLEOTIDE SEQUENCE [LARGE SCALE GENOMIC DNA]</scope>
    <source>
        <strain evidence="2 3">S2-11-4</strain>
    </source>
</reference>
<keyword evidence="2" id="KW-0808">Transferase</keyword>
<proteinExistence type="predicted"/>
<dbReference type="EMBL" id="CP076136">
    <property type="protein sequence ID" value="QWG24239.1"/>
    <property type="molecule type" value="Genomic_DNA"/>
</dbReference>
<dbReference type="InterPro" id="IPR027417">
    <property type="entry name" value="P-loop_NTPase"/>
</dbReference>
<dbReference type="InterPro" id="IPR007055">
    <property type="entry name" value="BON_dom"/>
</dbReference>
<keyword evidence="2" id="KW-0418">Kinase</keyword>
<dbReference type="GO" id="GO:0016301">
    <property type="term" value="F:kinase activity"/>
    <property type="evidence" value="ECO:0007669"/>
    <property type="project" value="UniProtKB-KW"/>
</dbReference>
<dbReference type="Proteomes" id="UP000676951">
    <property type="component" value="Chromosome"/>
</dbReference>
<accession>A0A975RYA8</accession>
<name>A0A975RYA8_9BRAD</name>
<evidence type="ECO:0000313" key="3">
    <source>
        <dbReference type="Proteomes" id="UP000676951"/>
    </source>
</evidence>
<dbReference type="PROSITE" id="PS50914">
    <property type="entry name" value="BON"/>
    <property type="match status" value="1"/>
</dbReference>
<dbReference type="Pfam" id="PF13189">
    <property type="entry name" value="Cytidylate_kin2"/>
    <property type="match status" value="1"/>
</dbReference>
<dbReference type="Gene3D" id="3.40.50.300">
    <property type="entry name" value="P-loop containing nucleotide triphosphate hydrolases"/>
    <property type="match status" value="1"/>
</dbReference>
<keyword evidence="3" id="KW-1185">Reference proteome</keyword>
<dbReference type="SUPFAM" id="SSF52540">
    <property type="entry name" value="P-loop containing nucleoside triphosphate hydrolases"/>
    <property type="match status" value="1"/>
</dbReference>
<dbReference type="Pfam" id="PF04972">
    <property type="entry name" value="BON"/>
    <property type="match status" value="1"/>
</dbReference>
<evidence type="ECO:0000313" key="2">
    <source>
        <dbReference type="EMBL" id="QWG24239.1"/>
    </source>
</evidence>
<feature type="domain" description="BON" evidence="1">
    <location>
        <begin position="200"/>
        <end position="270"/>
    </location>
</feature>
<dbReference type="RefSeq" id="WP_215604986.1">
    <property type="nucleotide sequence ID" value="NZ_CP076136.1"/>
</dbReference>